<name>A0AA36AT23_OCTVU</name>
<feature type="region of interest" description="Disordered" evidence="1">
    <location>
        <begin position="34"/>
        <end position="109"/>
    </location>
</feature>
<sequence length="109" mass="12342">MDKENASHFVIEDTKQVLLEKTRDEMLMEVASEEHVAENSQIRESEPSVPSTENASLRNRSNANTLKDNESLQNIPTAPSNTNGRTIVSNSFTRHHKQNKGYKNIDYSP</sequence>
<evidence type="ECO:0000313" key="2">
    <source>
        <dbReference type="EMBL" id="CAI9721046.1"/>
    </source>
</evidence>
<dbReference type="Proteomes" id="UP001162480">
    <property type="component" value="Chromosome 4"/>
</dbReference>
<proteinExistence type="predicted"/>
<feature type="compositionally biased region" description="Basic and acidic residues" evidence="1">
    <location>
        <begin position="34"/>
        <end position="46"/>
    </location>
</feature>
<feature type="compositionally biased region" description="Polar residues" evidence="1">
    <location>
        <begin position="47"/>
        <end position="92"/>
    </location>
</feature>
<accession>A0AA36AT23</accession>
<protein>
    <submittedName>
        <fullName evidence="2">Uncharacterized protein</fullName>
    </submittedName>
</protein>
<dbReference type="EMBL" id="OX597817">
    <property type="protein sequence ID" value="CAI9721046.1"/>
    <property type="molecule type" value="Genomic_DNA"/>
</dbReference>
<dbReference type="AlphaFoldDB" id="A0AA36AT23"/>
<reference evidence="2" key="1">
    <citation type="submission" date="2023-08" db="EMBL/GenBank/DDBJ databases">
        <authorList>
            <person name="Alioto T."/>
            <person name="Alioto T."/>
            <person name="Gomez Garrido J."/>
        </authorList>
    </citation>
    <scope>NUCLEOTIDE SEQUENCE</scope>
</reference>
<gene>
    <name evidence="2" type="ORF">OCTVUL_1B012873</name>
</gene>
<keyword evidence="3" id="KW-1185">Reference proteome</keyword>
<evidence type="ECO:0000313" key="3">
    <source>
        <dbReference type="Proteomes" id="UP001162480"/>
    </source>
</evidence>
<evidence type="ECO:0000256" key="1">
    <source>
        <dbReference type="SAM" id="MobiDB-lite"/>
    </source>
</evidence>
<organism evidence="2 3">
    <name type="scientific">Octopus vulgaris</name>
    <name type="common">Common octopus</name>
    <dbReference type="NCBI Taxonomy" id="6645"/>
    <lineage>
        <taxon>Eukaryota</taxon>
        <taxon>Metazoa</taxon>
        <taxon>Spiralia</taxon>
        <taxon>Lophotrochozoa</taxon>
        <taxon>Mollusca</taxon>
        <taxon>Cephalopoda</taxon>
        <taxon>Coleoidea</taxon>
        <taxon>Octopodiformes</taxon>
        <taxon>Octopoda</taxon>
        <taxon>Incirrata</taxon>
        <taxon>Octopodidae</taxon>
        <taxon>Octopus</taxon>
    </lineage>
</organism>